<dbReference type="PANTHER" id="PTHR36449">
    <property type="entry name" value="ACETYLTRANSFERASE-RELATED"/>
    <property type="match status" value="1"/>
</dbReference>
<dbReference type="SUPFAM" id="SSF55729">
    <property type="entry name" value="Acyl-CoA N-acyltransferases (Nat)"/>
    <property type="match status" value="1"/>
</dbReference>
<evidence type="ECO:0000256" key="3">
    <source>
        <dbReference type="ARBA" id="ARBA00022679"/>
    </source>
</evidence>
<dbReference type="InterPro" id="IPR016181">
    <property type="entry name" value="Acyl_CoA_acyltransferase"/>
</dbReference>
<comment type="catalytic activity">
    <reaction evidence="5">
        <text>glycyl-tRNA(Gly) + acetyl-CoA = N-acetylglycyl-tRNA(Gly) + CoA + H(+)</text>
        <dbReference type="Rhea" id="RHEA:81867"/>
        <dbReference type="Rhea" id="RHEA-COMP:9683"/>
        <dbReference type="Rhea" id="RHEA-COMP:19766"/>
        <dbReference type="ChEBI" id="CHEBI:15378"/>
        <dbReference type="ChEBI" id="CHEBI:57287"/>
        <dbReference type="ChEBI" id="CHEBI:57288"/>
        <dbReference type="ChEBI" id="CHEBI:78522"/>
        <dbReference type="ChEBI" id="CHEBI:232036"/>
    </reaction>
</comment>
<feature type="domain" description="N-acetyltransferase" evidence="6">
    <location>
        <begin position="95"/>
        <end position="153"/>
    </location>
</feature>
<dbReference type="RefSeq" id="WP_123174986.1">
    <property type="nucleotide sequence ID" value="NZ_QWDD01000001.1"/>
</dbReference>
<keyword evidence="1" id="KW-0678">Repressor</keyword>
<dbReference type="PANTHER" id="PTHR36449:SF1">
    <property type="entry name" value="ACETYLTRANSFERASE"/>
    <property type="match status" value="1"/>
</dbReference>
<dbReference type="Gene3D" id="3.40.630.30">
    <property type="match status" value="1"/>
</dbReference>
<evidence type="ECO:0000256" key="2">
    <source>
        <dbReference type="ARBA" id="ARBA00022649"/>
    </source>
</evidence>
<dbReference type="EMBL" id="QWDD01000001">
    <property type="protein sequence ID" value="RNJ48998.1"/>
    <property type="molecule type" value="Genomic_DNA"/>
</dbReference>
<dbReference type="InterPro" id="IPR000182">
    <property type="entry name" value="GNAT_dom"/>
</dbReference>
<reference evidence="7 8" key="1">
    <citation type="submission" date="2018-08" db="EMBL/GenBank/DDBJ databases">
        <title>Genome sequence of Methylocystis hirsuta CSC1, a methanotroph able to accumulate PHAs.</title>
        <authorList>
            <person name="Bordel S."/>
            <person name="Rodriguez E."/>
            <person name="Gancedo J."/>
            <person name="Munoz R."/>
        </authorList>
    </citation>
    <scope>NUCLEOTIDE SEQUENCE [LARGE SCALE GENOMIC DNA]</scope>
    <source>
        <strain evidence="7 8">CSC1</strain>
    </source>
</reference>
<gene>
    <name evidence="7" type="ORF">D1O30_04610</name>
</gene>
<dbReference type="Pfam" id="PF13508">
    <property type="entry name" value="Acetyltransf_7"/>
    <property type="match status" value="1"/>
</dbReference>
<accession>A0A3M9XPI5</accession>
<evidence type="ECO:0000259" key="6">
    <source>
        <dbReference type="Pfam" id="PF13508"/>
    </source>
</evidence>
<name>A0A3M9XPI5_9HYPH</name>
<evidence type="ECO:0000313" key="8">
    <source>
        <dbReference type="Proteomes" id="UP000268623"/>
    </source>
</evidence>
<keyword evidence="2" id="KW-1277">Toxin-antitoxin system</keyword>
<evidence type="ECO:0000313" key="7">
    <source>
        <dbReference type="EMBL" id="RNJ48998.1"/>
    </source>
</evidence>
<evidence type="ECO:0000256" key="5">
    <source>
        <dbReference type="ARBA" id="ARBA00049880"/>
    </source>
</evidence>
<dbReference type="Proteomes" id="UP000268623">
    <property type="component" value="Unassembled WGS sequence"/>
</dbReference>
<keyword evidence="8" id="KW-1185">Reference proteome</keyword>
<evidence type="ECO:0000256" key="1">
    <source>
        <dbReference type="ARBA" id="ARBA00022491"/>
    </source>
</evidence>
<keyword evidence="3 7" id="KW-0808">Transferase</keyword>
<protein>
    <submittedName>
        <fullName evidence="7">GNAT family N-acetyltransferase</fullName>
    </submittedName>
</protein>
<proteinExistence type="predicted"/>
<dbReference type="GO" id="GO:0016747">
    <property type="term" value="F:acyltransferase activity, transferring groups other than amino-acyl groups"/>
    <property type="evidence" value="ECO:0007669"/>
    <property type="project" value="InterPro"/>
</dbReference>
<dbReference type="OrthoDB" id="9793394at2"/>
<organism evidence="7 8">
    <name type="scientific">Methylocystis hirsuta</name>
    <dbReference type="NCBI Taxonomy" id="369798"/>
    <lineage>
        <taxon>Bacteria</taxon>
        <taxon>Pseudomonadati</taxon>
        <taxon>Pseudomonadota</taxon>
        <taxon>Alphaproteobacteria</taxon>
        <taxon>Hyphomicrobiales</taxon>
        <taxon>Methylocystaceae</taxon>
        <taxon>Methylocystis</taxon>
    </lineage>
</organism>
<evidence type="ECO:0000256" key="4">
    <source>
        <dbReference type="ARBA" id="ARBA00023315"/>
    </source>
</evidence>
<keyword evidence="4" id="KW-0012">Acyltransferase</keyword>
<dbReference type="AlphaFoldDB" id="A0A3M9XPI5"/>
<comment type="caution">
    <text evidence="7">The sequence shown here is derived from an EMBL/GenBank/DDBJ whole genome shotgun (WGS) entry which is preliminary data.</text>
</comment>
<sequence length="220" mass="23767">MAKKPTADLRIELLAEWHDRRGFSCGVENLDRYLKTQAGQDVRRRANVVFVLAAVAEPERILGYYTLCAMTVSQGEVPEAARKVIPRYPLVSATLIGRLAVAKDRQGQRLGAILLADALQRAFASASTVGSSMVVVDALDEAAAGFYAAHGFIRLPDSRRLVLPMVRAGGMNTKVTVGAFSSLRPGQGLGSGARSETIAYVWALWGKPVALLRYHFGSHA</sequence>